<evidence type="ECO:0000313" key="5">
    <source>
        <dbReference type="Proteomes" id="UP000826234"/>
    </source>
</evidence>
<dbReference type="Pfam" id="PF17664">
    <property type="entry name" value="HOATZ-like"/>
    <property type="match status" value="1"/>
</dbReference>
<protein>
    <recommendedName>
        <fullName evidence="2">Cilia- and flagella-associated protein HOATZ</fullName>
    </recommendedName>
</protein>
<feature type="region of interest" description="Disordered" evidence="3">
    <location>
        <begin position="1"/>
        <end position="23"/>
    </location>
</feature>
<evidence type="ECO:0000313" key="4">
    <source>
        <dbReference type="EMBL" id="KAH0623330.1"/>
    </source>
</evidence>
<dbReference type="InterPro" id="IPR040681">
    <property type="entry name" value="HOATZ-like"/>
</dbReference>
<gene>
    <name evidence="4" type="ORF">JD844_031546</name>
</gene>
<dbReference type="EMBL" id="JAIPUX010003283">
    <property type="protein sequence ID" value="KAH0623330.1"/>
    <property type="molecule type" value="Genomic_DNA"/>
</dbReference>
<proteinExistence type="inferred from homology"/>
<sequence length="104" mass="10710">METQPSQTRPSAPSLLPPPPSQAAALASAGVPLVFTGSSEKDVALAKSFWNSVTLQPPLESRLSPRRGSGVSGSTTSSRRASSTNNPNGPGKHDISAQLTLDSK</sequence>
<feature type="region of interest" description="Disordered" evidence="3">
    <location>
        <begin position="56"/>
        <end position="104"/>
    </location>
</feature>
<dbReference type="PANTHER" id="PTHR47231">
    <property type="entry name" value="UPF0722 PROTEIN C11ORF88"/>
    <property type="match status" value="1"/>
</dbReference>
<dbReference type="PANTHER" id="PTHR47231:SF1">
    <property type="entry name" value="CILIA- AND FLAGELLA-ASSOCIATED PROTEIN HOATZ"/>
    <property type="match status" value="1"/>
</dbReference>
<accession>A0ABQ7T1E4</accession>
<name>A0ABQ7T1E4_PHRPL</name>
<comment type="caution">
    <text evidence="4">The sequence shown here is derived from an EMBL/GenBank/DDBJ whole genome shotgun (WGS) entry which is preliminary data.</text>
</comment>
<evidence type="ECO:0000256" key="1">
    <source>
        <dbReference type="ARBA" id="ARBA00023451"/>
    </source>
</evidence>
<comment type="similarity">
    <text evidence="1">Belongs to the HOATZ family.</text>
</comment>
<organism evidence="4 5">
    <name type="scientific">Phrynosoma platyrhinos</name>
    <name type="common">Desert horned lizard</name>
    <dbReference type="NCBI Taxonomy" id="52577"/>
    <lineage>
        <taxon>Eukaryota</taxon>
        <taxon>Metazoa</taxon>
        <taxon>Chordata</taxon>
        <taxon>Craniata</taxon>
        <taxon>Vertebrata</taxon>
        <taxon>Euteleostomi</taxon>
        <taxon>Lepidosauria</taxon>
        <taxon>Squamata</taxon>
        <taxon>Bifurcata</taxon>
        <taxon>Unidentata</taxon>
        <taxon>Episquamata</taxon>
        <taxon>Toxicofera</taxon>
        <taxon>Iguania</taxon>
        <taxon>Phrynosomatidae</taxon>
        <taxon>Phrynosomatinae</taxon>
        <taxon>Phrynosoma</taxon>
    </lineage>
</organism>
<dbReference type="Proteomes" id="UP000826234">
    <property type="component" value="Unassembled WGS sequence"/>
</dbReference>
<evidence type="ECO:0000256" key="3">
    <source>
        <dbReference type="SAM" id="MobiDB-lite"/>
    </source>
</evidence>
<feature type="compositionally biased region" description="Low complexity" evidence="3">
    <location>
        <begin position="66"/>
        <end position="84"/>
    </location>
</feature>
<evidence type="ECO:0000256" key="2">
    <source>
        <dbReference type="ARBA" id="ARBA00023657"/>
    </source>
</evidence>
<keyword evidence="5" id="KW-1185">Reference proteome</keyword>
<reference evidence="4 5" key="1">
    <citation type="journal article" date="2022" name="Gigascience">
        <title>A chromosome-level genome assembly and annotation of the desert horned lizard, Phrynosoma platyrhinos, provides insight into chromosomal rearrangements among reptiles.</title>
        <authorList>
            <person name="Koochekian N."/>
            <person name="Ascanio A."/>
            <person name="Farleigh K."/>
            <person name="Card D.C."/>
            <person name="Schield D.R."/>
            <person name="Castoe T.A."/>
            <person name="Jezkova T."/>
        </authorList>
    </citation>
    <scope>NUCLEOTIDE SEQUENCE [LARGE SCALE GENOMIC DNA]</scope>
    <source>
        <strain evidence="4">NK-2021</strain>
    </source>
</reference>